<feature type="domain" description="ABC3 transporter permease C-terminal" evidence="8">
    <location>
        <begin position="765"/>
        <end position="884"/>
    </location>
</feature>
<gene>
    <name evidence="9" type="ORF">HII30_16475</name>
</gene>
<feature type="transmembrane region" description="Helical" evidence="7">
    <location>
        <begin position="359"/>
        <end position="380"/>
    </location>
</feature>
<evidence type="ECO:0000256" key="5">
    <source>
        <dbReference type="ARBA" id="ARBA00023136"/>
    </source>
</evidence>
<protein>
    <submittedName>
        <fullName evidence="9">ABC transporter permease</fullName>
    </submittedName>
</protein>
<feature type="transmembrane region" description="Helical" evidence="7">
    <location>
        <begin position="502"/>
        <end position="522"/>
    </location>
</feature>
<feature type="transmembrane region" description="Helical" evidence="7">
    <location>
        <begin position="856"/>
        <end position="876"/>
    </location>
</feature>
<dbReference type="GO" id="GO:0022857">
    <property type="term" value="F:transmembrane transporter activity"/>
    <property type="evidence" value="ECO:0007669"/>
    <property type="project" value="TreeGrafter"/>
</dbReference>
<evidence type="ECO:0000256" key="4">
    <source>
        <dbReference type="ARBA" id="ARBA00022989"/>
    </source>
</evidence>
<dbReference type="InterPro" id="IPR050250">
    <property type="entry name" value="Macrolide_Exporter_MacB"/>
</dbReference>
<sequence length="894" mass="97422">MQKNRSLFVLFGGMISTMLIVSALQLQFSMNRSGQDYMQQNYGAVVGEISSQRERVTEFNGDAINQLYRDMSTDGYYDGMLPAVMGRLTVFKPDHTGAPDDIQSGVMLFAFPKDLYPEHMDAAGGEAKSYIRQAASLVPPVNEVWLDSRTANALKASAGDQVSIVHEGEPVSLTVGQVVDASGLLLYPGAERTALSMAVHPDTAASLLGIKSGSANRVLLLSNDLRTYAPIQGGWSPVFTANEASHELEKSTKLLPIFTIASLTSIVIGMLFMINLFHMITEERRQEIGILRAIGLNASQTRGLLLLEGFWYAVFSGMIGLAAGAGLSVLLVHRLGDGLGLLLQTENGSVLSFQPHLDLLSFTAAFGIGLLLTMLSVAVVSGSPLRKSIVEALKPAAANPDIAGRRSSAMKLIGGIMTCAVLIGSVSYSFTDHFLTCVSFPEIDLFGILLFCFFILLLAAITSILLLPVLLKLLYSLLAPLSRWRGMLMISLRYPLYYSRRSVLQLLMFAGVLFLTCFAAVFGENAAGHFEDFDSRRATGGFERYAAVDWNLSEKQLEEKIYKSPSGTVEHIRSAVIERKKLDFGYNLSVFGVTPKYGELQELNIVERAPGFASDSEAWRSLAENPDLIIVSDNFLGAVGQPERAAGDRLIFRERGYPGRGDGALFQIDKKIAAIVKVPANALNIAAAQGVWMSQESFAEDVTNGPVSSLLLFKGIADQEVREQEWQVLEESLTAMNIYPLLDPEQMNEEGTGFLRIFFGLFEGFSALAALIGTTGLVLLTLRSFAERKQQFGMLRAIGVKGSHIRMGFSLESGVIAILGITIGVLAGTYGGYLMIQAFMQDGKEAFSREVVNYPWIKLAAYYGGAILLTYLCVAIPARKVQQLPPAEAFRYLE</sequence>
<proteinExistence type="inferred from homology"/>
<keyword evidence="4 7" id="KW-1133">Transmembrane helix</keyword>
<dbReference type="Proteomes" id="UP000565468">
    <property type="component" value="Unassembled WGS sequence"/>
</dbReference>
<evidence type="ECO:0000313" key="10">
    <source>
        <dbReference type="Proteomes" id="UP000565468"/>
    </source>
</evidence>
<keyword evidence="3 7" id="KW-0812">Transmembrane</keyword>
<dbReference type="PANTHER" id="PTHR30572">
    <property type="entry name" value="MEMBRANE COMPONENT OF TRANSPORTER-RELATED"/>
    <property type="match status" value="1"/>
</dbReference>
<evidence type="ECO:0000256" key="7">
    <source>
        <dbReference type="SAM" id="Phobius"/>
    </source>
</evidence>
<comment type="similarity">
    <text evidence="6">Belongs to the ABC-4 integral membrane protein family.</text>
</comment>
<feature type="transmembrane region" description="Helical" evidence="7">
    <location>
        <begin position="7"/>
        <end position="28"/>
    </location>
</feature>
<dbReference type="PANTHER" id="PTHR30572:SF4">
    <property type="entry name" value="ABC TRANSPORTER PERMEASE YTRF"/>
    <property type="match status" value="1"/>
</dbReference>
<comment type="caution">
    <text evidence="9">The sequence shown here is derived from an EMBL/GenBank/DDBJ whole genome shotgun (WGS) entry which is preliminary data.</text>
</comment>
<keyword evidence="10" id="KW-1185">Reference proteome</keyword>
<evidence type="ECO:0000256" key="6">
    <source>
        <dbReference type="ARBA" id="ARBA00038076"/>
    </source>
</evidence>
<feature type="domain" description="ABC3 transporter permease C-terminal" evidence="8">
    <location>
        <begin position="260"/>
        <end position="386"/>
    </location>
</feature>
<feature type="transmembrane region" description="Helical" evidence="7">
    <location>
        <begin position="448"/>
        <end position="481"/>
    </location>
</feature>
<evidence type="ECO:0000313" key="9">
    <source>
        <dbReference type="EMBL" id="NMO97363.1"/>
    </source>
</evidence>
<feature type="transmembrane region" description="Helical" evidence="7">
    <location>
        <begin position="757"/>
        <end position="782"/>
    </location>
</feature>
<dbReference type="InterPro" id="IPR003838">
    <property type="entry name" value="ABC3_permease_C"/>
</dbReference>
<evidence type="ECO:0000256" key="1">
    <source>
        <dbReference type="ARBA" id="ARBA00004651"/>
    </source>
</evidence>
<comment type="subcellular location">
    <subcellularLocation>
        <location evidence="1">Cell membrane</location>
        <topology evidence="1">Multi-pass membrane protein</topology>
    </subcellularLocation>
</comment>
<name>A0A848MBH5_PAELE</name>
<organism evidence="9 10">
    <name type="scientific">Paenibacillus lemnae</name>
    <dbReference type="NCBI Taxonomy" id="1330551"/>
    <lineage>
        <taxon>Bacteria</taxon>
        <taxon>Bacillati</taxon>
        <taxon>Bacillota</taxon>
        <taxon>Bacilli</taxon>
        <taxon>Bacillales</taxon>
        <taxon>Paenibacillaceae</taxon>
        <taxon>Paenibacillus</taxon>
    </lineage>
</organism>
<feature type="transmembrane region" description="Helical" evidence="7">
    <location>
        <begin position="310"/>
        <end position="332"/>
    </location>
</feature>
<reference evidence="9 10" key="1">
    <citation type="submission" date="2020-04" db="EMBL/GenBank/DDBJ databases">
        <title>Paenibacillus algicola sp. nov., a novel marine bacterium producing alginate lyase.</title>
        <authorList>
            <person name="Huang H."/>
        </authorList>
    </citation>
    <scope>NUCLEOTIDE SEQUENCE [LARGE SCALE GENOMIC DNA]</scope>
    <source>
        <strain evidence="9 10">L7-75</strain>
    </source>
</reference>
<evidence type="ECO:0000256" key="3">
    <source>
        <dbReference type="ARBA" id="ARBA00022692"/>
    </source>
</evidence>
<feature type="transmembrane region" description="Helical" evidence="7">
    <location>
        <begin position="815"/>
        <end position="836"/>
    </location>
</feature>
<evidence type="ECO:0000259" key="8">
    <source>
        <dbReference type="Pfam" id="PF02687"/>
    </source>
</evidence>
<keyword evidence="5 7" id="KW-0472">Membrane</keyword>
<dbReference type="AlphaFoldDB" id="A0A848MBH5"/>
<dbReference type="GO" id="GO:0005886">
    <property type="term" value="C:plasma membrane"/>
    <property type="evidence" value="ECO:0007669"/>
    <property type="project" value="UniProtKB-SubCell"/>
</dbReference>
<feature type="transmembrane region" description="Helical" evidence="7">
    <location>
        <begin position="409"/>
        <end position="428"/>
    </location>
</feature>
<feature type="transmembrane region" description="Helical" evidence="7">
    <location>
        <begin position="254"/>
        <end position="277"/>
    </location>
</feature>
<dbReference type="RefSeq" id="WP_211184641.1">
    <property type="nucleotide sequence ID" value="NZ_JABBPN010000017.1"/>
</dbReference>
<dbReference type="EMBL" id="JABBPN010000017">
    <property type="protein sequence ID" value="NMO97363.1"/>
    <property type="molecule type" value="Genomic_DNA"/>
</dbReference>
<dbReference type="Pfam" id="PF02687">
    <property type="entry name" value="FtsX"/>
    <property type="match status" value="2"/>
</dbReference>
<accession>A0A848MBH5</accession>
<keyword evidence="2" id="KW-1003">Cell membrane</keyword>
<evidence type="ECO:0000256" key="2">
    <source>
        <dbReference type="ARBA" id="ARBA00022475"/>
    </source>
</evidence>